<dbReference type="InterPro" id="IPR038501">
    <property type="entry name" value="Spore_GerAC_C_sf"/>
</dbReference>
<gene>
    <name evidence="11" type="ORF">IC621_25330</name>
</gene>
<dbReference type="Gene3D" id="3.30.300.210">
    <property type="entry name" value="Nutrient germinant receptor protein C, domain 3"/>
    <property type="match status" value="1"/>
</dbReference>
<dbReference type="GO" id="GO:0016020">
    <property type="term" value="C:membrane"/>
    <property type="evidence" value="ECO:0007669"/>
    <property type="project" value="UniProtKB-SubCell"/>
</dbReference>
<keyword evidence="3" id="KW-0309">Germination</keyword>
<comment type="subcellular location">
    <subcellularLocation>
        <location evidence="1">Membrane</location>
        <topology evidence="1">Lipid-anchor</topology>
    </subcellularLocation>
</comment>
<dbReference type="Pfam" id="PF25198">
    <property type="entry name" value="Spore_GerAC_N"/>
    <property type="match status" value="1"/>
</dbReference>
<evidence type="ECO:0000259" key="10">
    <source>
        <dbReference type="Pfam" id="PF25198"/>
    </source>
</evidence>
<protein>
    <submittedName>
        <fullName evidence="11">Ger(X)C family spore germination protein</fullName>
    </submittedName>
</protein>
<dbReference type="EMBL" id="JACXAI010000059">
    <property type="protein sequence ID" value="MBD1383505.1"/>
    <property type="molecule type" value="Genomic_DNA"/>
</dbReference>
<evidence type="ECO:0000256" key="5">
    <source>
        <dbReference type="ARBA" id="ARBA00023136"/>
    </source>
</evidence>
<feature type="chain" id="PRO_5038756166" evidence="8">
    <location>
        <begin position="20"/>
        <end position="380"/>
    </location>
</feature>
<dbReference type="GO" id="GO:0009847">
    <property type="term" value="P:spore germination"/>
    <property type="evidence" value="ECO:0007669"/>
    <property type="project" value="InterPro"/>
</dbReference>
<dbReference type="InterPro" id="IPR046953">
    <property type="entry name" value="Spore_GerAC-like_C"/>
</dbReference>
<sequence length="380" mass="42377">MKKKRIVFMLFSLSLLLMTGCWDSIELNDQAIVLGIGADLTEDGNYQLSAQVVLPSSMGSSESGGGQGKQFYVATEKGATYYEAFENLQAKISRRLNRGQKQSVYIGERLAEHGIRDIIDSFTRDPDARVMGDISVVKGHQALDALKISDPLESASALASLKIHEQKDIAANTRLLDFLVVNARESMSPSPPALGLEQDQNALKSVGSAILNKNLKLVGFLNEGETKDKMWVLGNLSYQDITASIPQGKGKINLRTTNLKSKIQPMINPYKAKFKITLTGEGEVRLNNTNFDLTKPDKVEIMEHELEKYFEKRVSQLIKKVQKEYKTDIFGFGDAIFRKDPSQWKKIKNEWGKEFSEADISVKVDLTIHLIGMTGTSEQH</sequence>
<dbReference type="PROSITE" id="PS51257">
    <property type="entry name" value="PROKAR_LIPOPROTEIN"/>
    <property type="match status" value="1"/>
</dbReference>
<comment type="similarity">
    <text evidence="2">Belongs to the GerABKC lipoprotein family.</text>
</comment>
<dbReference type="InterPro" id="IPR008844">
    <property type="entry name" value="Spore_GerAC-like"/>
</dbReference>
<evidence type="ECO:0000256" key="6">
    <source>
        <dbReference type="ARBA" id="ARBA00023139"/>
    </source>
</evidence>
<feature type="domain" description="Spore germination GerAC-like C-terminal" evidence="9">
    <location>
        <begin position="207"/>
        <end position="371"/>
    </location>
</feature>
<evidence type="ECO:0000256" key="2">
    <source>
        <dbReference type="ARBA" id="ARBA00007886"/>
    </source>
</evidence>
<organism evidence="11 12">
    <name type="scientific">Metabacillus arenae</name>
    <dbReference type="NCBI Taxonomy" id="2771434"/>
    <lineage>
        <taxon>Bacteria</taxon>
        <taxon>Bacillati</taxon>
        <taxon>Bacillota</taxon>
        <taxon>Bacilli</taxon>
        <taxon>Bacillales</taxon>
        <taxon>Bacillaceae</taxon>
        <taxon>Metabacillus</taxon>
    </lineage>
</organism>
<dbReference type="Proteomes" id="UP000626844">
    <property type="component" value="Unassembled WGS sequence"/>
</dbReference>
<evidence type="ECO:0000259" key="9">
    <source>
        <dbReference type="Pfam" id="PF05504"/>
    </source>
</evidence>
<dbReference type="RefSeq" id="WP_191162739.1">
    <property type="nucleotide sequence ID" value="NZ_JACXAI010000059.1"/>
</dbReference>
<proteinExistence type="inferred from homology"/>
<evidence type="ECO:0000256" key="1">
    <source>
        <dbReference type="ARBA" id="ARBA00004635"/>
    </source>
</evidence>
<evidence type="ECO:0000256" key="7">
    <source>
        <dbReference type="ARBA" id="ARBA00023288"/>
    </source>
</evidence>
<dbReference type="Gene3D" id="6.20.190.10">
    <property type="entry name" value="Nutrient germinant receptor protein C, domain 1"/>
    <property type="match status" value="1"/>
</dbReference>
<evidence type="ECO:0000256" key="8">
    <source>
        <dbReference type="SAM" id="SignalP"/>
    </source>
</evidence>
<name>A0A926NMM8_9BACI</name>
<dbReference type="PANTHER" id="PTHR35789">
    <property type="entry name" value="SPORE GERMINATION PROTEIN B3"/>
    <property type="match status" value="1"/>
</dbReference>
<keyword evidence="6" id="KW-0564">Palmitate</keyword>
<dbReference type="Pfam" id="PF05504">
    <property type="entry name" value="Spore_GerAC"/>
    <property type="match status" value="1"/>
</dbReference>
<evidence type="ECO:0000313" key="12">
    <source>
        <dbReference type="Proteomes" id="UP000626844"/>
    </source>
</evidence>
<dbReference type="AlphaFoldDB" id="A0A926NMM8"/>
<keyword evidence="5" id="KW-0472">Membrane</keyword>
<dbReference type="InterPro" id="IPR057336">
    <property type="entry name" value="GerAC_N"/>
</dbReference>
<keyword evidence="4 8" id="KW-0732">Signal</keyword>
<evidence type="ECO:0000313" key="11">
    <source>
        <dbReference type="EMBL" id="MBD1383505.1"/>
    </source>
</evidence>
<keyword evidence="7" id="KW-0449">Lipoprotein</keyword>
<evidence type="ECO:0000256" key="4">
    <source>
        <dbReference type="ARBA" id="ARBA00022729"/>
    </source>
</evidence>
<dbReference type="NCBIfam" id="TIGR02887">
    <property type="entry name" value="spore_ger_x_C"/>
    <property type="match status" value="1"/>
</dbReference>
<keyword evidence="12" id="KW-1185">Reference proteome</keyword>
<accession>A0A926NMM8</accession>
<comment type="caution">
    <text evidence="11">The sequence shown here is derived from an EMBL/GenBank/DDBJ whole genome shotgun (WGS) entry which is preliminary data.</text>
</comment>
<dbReference type="PANTHER" id="PTHR35789:SF1">
    <property type="entry name" value="SPORE GERMINATION PROTEIN B3"/>
    <property type="match status" value="1"/>
</dbReference>
<feature type="domain" description="Spore germination protein N-terminal" evidence="10">
    <location>
        <begin position="23"/>
        <end position="180"/>
    </location>
</feature>
<reference evidence="11" key="1">
    <citation type="submission" date="2020-09" db="EMBL/GenBank/DDBJ databases">
        <title>A novel bacterium of genus Bacillus, isolated from South China Sea.</title>
        <authorList>
            <person name="Huang H."/>
            <person name="Mo K."/>
            <person name="Hu Y."/>
        </authorList>
    </citation>
    <scope>NUCLEOTIDE SEQUENCE</scope>
    <source>
        <strain evidence="11">IB182487</strain>
    </source>
</reference>
<evidence type="ECO:0000256" key="3">
    <source>
        <dbReference type="ARBA" id="ARBA00022544"/>
    </source>
</evidence>
<feature type="signal peptide" evidence="8">
    <location>
        <begin position="1"/>
        <end position="19"/>
    </location>
</feature>